<feature type="transmembrane region" description="Helical" evidence="2">
    <location>
        <begin position="139"/>
        <end position="159"/>
    </location>
</feature>
<keyword evidence="2" id="KW-0472">Membrane</keyword>
<gene>
    <name evidence="3" type="ORF">FFLO_00091</name>
</gene>
<feature type="compositionally biased region" description="Low complexity" evidence="1">
    <location>
        <begin position="430"/>
        <end position="451"/>
    </location>
</feature>
<sequence length="545" mass="58677">MAASGTEGAKPPAVRSRRDSTASSSGRKRRKPKTEPTSTVRVVLSTFMVYLSYQILTREDDDISTTNLHIPHLNLDTHRPNAWANTGGAGHGGGGHASFPDPYGLGHQIAGMGSNLLHHGNIHNSKDQKTSSEKQSGSLVMRILGGFGNGLYTVVSFIYRSLNSTLLLVLSLAYYLAAPLSTVFYTLSNILLSPFNITWSAVNWIWEPVGKWIGGFVLTGLGLGAGLAWIGHHIESFFKGRVGSLRDAVRGKFADSWVGKVFGAESSGQDGNAGDVYGHPMSSYPMVPVVPVPVSSPQGHGYTHPVYTCPVQSVPAHVYPAHLYPGNGIPYPFVPTPFFPHPQQAVAQQYLPHGSRRKSESSRRVYIISSARRAGRSKYDPDDVQLSSPSESESELDPESILTGKRASRHHRTGLSRSGIAKQVDLIDPSLSVSSGSAGSESSSSGSQQESPTRASGKSGRDRTGSSSLSSKRDRDKRSKAIHFHFHPGSVEARAKQEREKIRVADGGERGSGDQSDDSLKVTGINEVDGEARGLRMRKATSKNN</sequence>
<protein>
    <submittedName>
        <fullName evidence="3">Uncharacterized protein</fullName>
    </submittedName>
</protein>
<evidence type="ECO:0000256" key="1">
    <source>
        <dbReference type="SAM" id="MobiDB-lite"/>
    </source>
</evidence>
<feature type="compositionally biased region" description="Basic residues" evidence="1">
    <location>
        <begin position="535"/>
        <end position="545"/>
    </location>
</feature>
<feature type="region of interest" description="Disordered" evidence="1">
    <location>
        <begin position="1"/>
        <end position="38"/>
    </location>
</feature>
<name>A0A8K0NW17_9TREE</name>
<evidence type="ECO:0000313" key="3">
    <source>
        <dbReference type="EMBL" id="KAG7580120.1"/>
    </source>
</evidence>
<feature type="transmembrane region" description="Helical" evidence="2">
    <location>
        <begin position="212"/>
        <end position="231"/>
    </location>
</feature>
<dbReference type="AlphaFoldDB" id="A0A8K0NW17"/>
<evidence type="ECO:0000313" key="4">
    <source>
        <dbReference type="Proteomes" id="UP000812966"/>
    </source>
</evidence>
<reference evidence="3" key="1">
    <citation type="submission" date="2020-04" db="EMBL/GenBank/DDBJ databases">
        <title>Analysis of mating type loci in Filobasidium floriforme.</title>
        <authorList>
            <person name="Nowrousian M."/>
        </authorList>
    </citation>
    <scope>NUCLEOTIDE SEQUENCE</scope>
    <source>
        <strain evidence="3">CBS 6242</strain>
    </source>
</reference>
<accession>A0A8K0NW17</accession>
<keyword evidence="2" id="KW-0812">Transmembrane</keyword>
<dbReference type="Proteomes" id="UP000812966">
    <property type="component" value="Unassembled WGS sequence"/>
</dbReference>
<keyword evidence="4" id="KW-1185">Reference proteome</keyword>
<feature type="compositionally biased region" description="Basic and acidic residues" evidence="1">
    <location>
        <begin position="493"/>
        <end position="512"/>
    </location>
</feature>
<evidence type="ECO:0000256" key="2">
    <source>
        <dbReference type="SAM" id="Phobius"/>
    </source>
</evidence>
<feature type="region of interest" description="Disordered" evidence="1">
    <location>
        <begin position="373"/>
        <end position="545"/>
    </location>
</feature>
<organism evidence="3 4">
    <name type="scientific">Filobasidium floriforme</name>
    <dbReference type="NCBI Taxonomy" id="5210"/>
    <lineage>
        <taxon>Eukaryota</taxon>
        <taxon>Fungi</taxon>
        <taxon>Dikarya</taxon>
        <taxon>Basidiomycota</taxon>
        <taxon>Agaricomycotina</taxon>
        <taxon>Tremellomycetes</taxon>
        <taxon>Filobasidiales</taxon>
        <taxon>Filobasidiaceae</taxon>
        <taxon>Filobasidium</taxon>
    </lineage>
</organism>
<comment type="caution">
    <text evidence="3">The sequence shown here is derived from an EMBL/GenBank/DDBJ whole genome shotgun (WGS) entry which is preliminary data.</text>
</comment>
<feature type="transmembrane region" description="Helical" evidence="2">
    <location>
        <begin position="166"/>
        <end position="192"/>
    </location>
</feature>
<dbReference type="EMBL" id="JABELV010000001">
    <property type="protein sequence ID" value="KAG7580120.1"/>
    <property type="molecule type" value="Genomic_DNA"/>
</dbReference>
<proteinExistence type="predicted"/>
<keyword evidence="2" id="KW-1133">Transmembrane helix</keyword>